<feature type="region of interest" description="Disordered" evidence="1">
    <location>
        <begin position="48"/>
        <end position="67"/>
    </location>
</feature>
<dbReference type="EMBL" id="SPHZ02000011">
    <property type="protein sequence ID" value="KAF0893640.1"/>
    <property type="molecule type" value="Genomic_DNA"/>
</dbReference>
<gene>
    <name evidence="2" type="ORF">E2562_028053</name>
</gene>
<keyword evidence="3" id="KW-1185">Reference proteome</keyword>
<comment type="caution">
    <text evidence="2">The sequence shown here is derived from an EMBL/GenBank/DDBJ whole genome shotgun (WGS) entry which is preliminary data.</text>
</comment>
<proteinExistence type="predicted"/>
<evidence type="ECO:0000313" key="2">
    <source>
        <dbReference type="EMBL" id="KAF0893640.1"/>
    </source>
</evidence>
<organism evidence="2 3">
    <name type="scientific">Oryza meyeriana var. granulata</name>
    <dbReference type="NCBI Taxonomy" id="110450"/>
    <lineage>
        <taxon>Eukaryota</taxon>
        <taxon>Viridiplantae</taxon>
        <taxon>Streptophyta</taxon>
        <taxon>Embryophyta</taxon>
        <taxon>Tracheophyta</taxon>
        <taxon>Spermatophyta</taxon>
        <taxon>Magnoliopsida</taxon>
        <taxon>Liliopsida</taxon>
        <taxon>Poales</taxon>
        <taxon>Poaceae</taxon>
        <taxon>BOP clade</taxon>
        <taxon>Oryzoideae</taxon>
        <taxon>Oryzeae</taxon>
        <taxon>Oryzinae</taxon>
        <taxon>Oryza</taxon>
        <taxon>Oryza meyeriana</taxon>
    </lineage>
</organism>
<reference evidence="2 3" key="1">
    <citation type="submission" date="2019-11" db="EMBL/GenBank/DDBJ databases">
        <title>Whole genome sequence of Oryza granulata.</title>
        <authorList>
            <person name="Li W."/>
        </authorList>
    </citation>
    <scope>NUCLEOTIDE SEQUENCE [LARGE SCALE GENOMIC DNA]</scope>
    <source>
        <strain evidence="3">cv. Menghai</strain>
        <tissue evidence="2">Leaf</tissue>
    </source>
</reference>
<evidence type="ECO:0000256" key="1">
    <source>
        <dbReference type="SAM" id="MobiDB-lite"/>
    </source>
</evidence>
<dbReference type="Proteomes" id="UP000479710">
    <property type="component" value="Unassembled WGS sequence"/>
</dbReference>
<protein>
    <submittedName>
        <fullName evidence="2">Uncharacterized protein</fullName>
    </submittedName>
</protein>
<evidence type="ECO:0000313" key="3">
    <source>
        <dbReference type="Proteomes" id="UP000479710"/>
    </source>
</evidence>
<accession>A0A6G1C0C7</accession>
<dbReference type="AlphaFoldDB" id="A0A6G1C0C7"/>
<sequence length="67" mass="7168">MDANWSEIVGIRGGWSCLPIQMGRKREKRLGIRCAALVSAATGKKRKLGSGAAAVNTRDGESSQLPR</sequence>
<name>A0A6G1C0C7_9ORYZ</name>